<dbReference type="Proteomes" id="UP001360953">
    <property type="component" value="Unassembled WGS sequence"/>
</dbReference>
<gene>
    <name evidence="2" type="ORF">J3D65DRAFT_142927</name>
</gene>
<reference evidence="2 3" key="1">
    <citation type="submission" date="2024-04" db="EMBL/GenBank/DDBJ databases">
        <title>Phyllosticta paracitricarpa is synonymous to the EU quarantine fungus P. citricarpa based on phylogenomic analyses.</title>
        <authorList>
            <consortium name="Lawrence Berkeley National Laboratory"/>
            <person name="Van ingen-buijs V.A."/>
            <person name="Van westerhoven A.C."/>
            <person name="Haridas S."/>
            <person name="Skiadas P."/>
            <person name="Martin F."/>
            <person name="Groenewald J.Z."/>
            <person name="Crous P.W."/>
            <person name="Seidl M.F."/>
        </authorList>
    </citation>
    <scope>NUCLEOTIDE SEQUENCE [LARGE SCALE GENOMIC DNA]</scope>
    <source>
        <strain evidence="2 3">CPC 17464</strain>
    </source>
</reference>
<keyword evidence="1" id="KW-0812">Transmembrane</keyword>
<feature type="transmembrane region" description="Helical" evidence="1">
    <location>
        <begin position="58"/>
        <end position="76"/>
    </location>
</feature>
<dbReference type="EMBL" id="JBBPEH010000013">
    <property type="protein sequence ID" value="KAK7530932.1"/>
    <property type="molecule type" value="Genomic_DNA"/>
</dbReference>
<dbReference type="GeneID" id="92026920"/>
<organism evidence="2 3">
    <name type="scientific">Phyllosticta citribraziliensis</name>
    <dbReference type="NCBI Taxonomy" id="989973"/>
    <lineage>
        <taxon>Eukaryota</taxon>
        <taxon>Fungi</taxon>
        <taxon>Dikarya</taxon>
        <taxon>Ascomycota</taxon>
        <taxon>Pezizomycotina</taxon>
        <taxon>Dothideomycetes</taxon>
        <taxon>Dothideomycetes incertae sedis</taxon>
        <taxon>Botryosphaeriales</taxon>
        <taxon>Phyllostictaceae</taxon>
        <taxon>Phyllosticta</taxon>
    </lineage>
</organism>
<sequence length="126" mass="13224">MADISKKTRAEWRASSHAIIPIVPLLSGWLAVRAAPPNLLMRSDAMGSFHLSSSPTPQLHVLLASAVAVLIAYLGGKLCVMTRSGADGGGGINCIYVLFAGDFDPYSASSFRTTGPVLHSSRDPSV</sequence>
<evidence type="ECO:0000313" key="3">
    <source>
        <dbReference type="Proteomes" id="UP001360953"/>
    </source>
</evidence>
<comment type="caution">
    <text evidence="2">The sequence shown here is derived from an EMBL/GenBank/DDBJ whole genome shotgun (WGS) entry which is preliminary data.</text>
</comment>
<evidence type="ECO:0000313" key="2">
    <source>
        <dbReference type="EMBL" id="KAK7530932.1"/>
    </source>
</evidence>
<dbReference type="RefSeq" id="XP_066651005.1">
    <property type="nucleotide sequence ID" value="XM_066794014.1"/>
</dbReference>
<protein>
    <submittedName>
        <fullName evidence="2">Uncharacterized protein</fullName>
    </submittedName>
</protein>
<proteinExistence type="predicted"/>
<accession>A0ABR1L6U3</accession>
<keyword evidence="3" id="KW-1185">Reference proteome</keyword>
<keyword evidence="1" id="KW-1133">Transmembrane helix</keyword>
<evidence type="ECO:0000256" key="1">
    <source>
        <dbReference type="SAM" id="Phobius"/>
    </source>
</evidence>
<name>A0ABR1L6U3_9PEZI</name>
<keyword evidence="1" id="KW-0472">Membrane</keyword>